<dbReference type="Pfam" id="PF13715">
    <property type="entry name" value="CarbopepD_reg_2"/>
    <property type="match status" value="1"/>
</dbReference>
<dbReference type="Gene3D" id="2.60.40.1120">
    <property type="entry name" value="Carboxypeptidase-like, regulatory domain"/>
    <property type="match status" value="1"/>
</dbReference>
<reference evidence="2 3" key="1">
    <citation type="submission" date="2019-06" db="EMBL/GenBank/DDBJ databases">
        <title>Flavobacterium sp. MaA-Y11 from geoumgang.</title>
        <authorList>
            <person name="Jeong S."/>
        </authorList>
    </citation>
    <scope>NUCLEOTIDE SEQUENCE [LARGE SCALE GENOMIC DNA]</scope>
    <source>
        <strain evidence="2 3">MaA-Y11</strain>
    </source>
</reference>
<proteinExistence type="predicted"/>
<protein>
    <submittedName>
        <fullName evidence="2">Carboxypeptidase-like regulatory domain-containing protein</fullName>
    </submittedName>
</protein>
<dbReference type="InterPro" id="IPR008969">
    <property type="entry name" value="CarboxyPept-like_regulatory"/>
</dbReference>
<gene>
    <name evidence="2" type="ORF">FJA49_03450</name>
</gene>
<dbReference type="Proteomes" id="UP000319175">
    <property type="component" value="Unassembled WGS sequence"/>
</dbReference>
<keyword evidence="1" id="KW-0732">Signal</keyword>
<dbReference type="OrthoDB" id="914976at2"/>
<name>A0A501QGM9_9FLAO</name>
<keyword evidence="2" id="KW-0645">Protease</keyword>
<dbReference type="GO" id="GO:0004180">
    <property type="term" value="F:carboxypeptidase activity"/>
    <property type="evidence" value="ECO:0007669"/>
    <property type="project" value="UniProtKB-KW"/>
</dbReference>
<evidence type="ECO:0000313" key="2">
    <source>
        <dbReference type="EMBL" id="TPD71950.1"/>
    </source>
</evidence>
<evidence type="ECO:0000313" key="3">
    <source>
        <dbReference type="Proteomes" id="UP000319175"/>
    </source>
</evidence>
<feature type="chain" id="PRO_5021456137" evidence="1">
    <location>
        <begin position="19"/>
        <end position="292"/>
    </location>
</feature>
<evidence type="ECO:0000256" key="1">
    <source>
        <dbReference type="SAM" id="SignalP"/>
    </source>
</evidence>
<dbReference type="SUPFAM" id="SSF49464">
    <property type="entry name" value="Carboxypeptidase regulatory domain-like"/>
    <property type="match status" value="1"/>
</dbReference>
<accession>A0A501QGM9</accession>
<keyword evidence="3" id="KW-1185">Reference proteome</keyword>
<sequence>MIKKLAIFFLFFAVNAMAQTKGVVKDSLTGNPIAYVSIWVENENIGTTSEENGEYHIGTNDKNKNLIFSALGYQKKISKVSESQIVLLSPSSFELDEVTINNKKEKKQQEIGKTKNTVAEAFDNGPRMDAKFFPYYPEYKKTRWIQKAIIMTDSKIDDATIKLHLYDVDENGFPGNELLTKDYIVTLKKGITKSEVDLSDFNLEMPKTGIFVVFEKLLIKKNKVEKTITNFNTNTTKIQITYAPLVLYNAVERDFLFSFSGGRWLKRTREEINPFSGSKTVYEPSVTLILTN</sequence>
<organism evidence="2 3">
    <name type="scientific">Flavobacterium microcysteis</name>
    <dbReference type="NCBI Taxonomy" id="2596891"/>
    <lineage>
        <taxon>Bacteria</taxon>
        <taxon>Pseudomonadati</taxon>
        <taxon>Bacteroidota</taxon>
        <taxon>Flavobacteriia</taxon>
        <taxon>Flavobacteriales</taxon>
        <taxon>Flavobacteriaceae</taxon>
        <taxon>Flavobacterium</taxon>
    </lineage>
</organism>
<comment type="caution">
    <text evidence="2">The sequence shown here is derived from an EMBL/GenBank/DDBJ whole genome shotgun (WGS) entry which is preliminary data.</text>
</comment>
<reference evidence="2 3" key="2">
    <citation type="submission" date="2019-06" db="EMBL/GenBank/DDBJ databases">
        <authorList>
            <person name="Seo Y."/>
        </authorList>
    </citation>
    <scope>NUCLEOTIDE SEQUENCE [LARGE SCALE GENOMIC DNA]</scope>
    <source>
        <strain evidence="2 3">MaA-Y11</strain>
    </source>
</reference>
<keyword evidence="2" id="KW-0121">Carboxypeptidase</keyword>
<feature type="signal peptide" evidence="1">
    <location>
        <begin position="1"/>
        <end position="18"/>
    </location>
</feature>
<dbReference type="AlphaFoldDB" id="A0A501QGM9"/>
<keyword evidence="2" id="KW-0378">Hydrolase</keyword>
<dbReference type="EMBL" id="VFJE01000050">
    <property type="protein sequence ID" value="TPD71950.1"/>
    <property type="molecule type" value="Genomic_DNA"/>
</dbReference>